<keyword evidence="3" id="KW-1185">Reference proteome</keyword>
<protein>
    <submittedName>
        <fullName evidence="2">Cell surface protein</fullName>
    </submittedName>
</protein>
<evidence type="ECO:0000313" key="3">
    <source>
        <dbReference type="Proteomes" id="UP000253606"/>
    </source>
</evidence>
<dbReference type="RefSeq" id="WP_114208123.1">
    <property type="nucleotide sequence ID" value="NZ_CP030840.1"/>
</dbReference>
<name>A0A2Z5G1T4_9BACT</name>
<dbReference type="Proteomes" id="UP000253606">
    <property type="component" value="Chromosome"/>
</dbReference>
<gene>
    <name evidence="2" type="ORF">ACPOL_3759</name>
</gene>
<sequence>MLRMDLVGANRSLQASGSELLPGTANYFIGNDPAKWLSKLPVYAKVRYSAVYPGVDLVYYGNQRQLEYDFVVAPGASPKSVKLHFAGAQRISPAAI</sequence>
<reference evidence="2 3" key="1">
    <citation type="journal article" date="2018" name="Front. Microbiol.">
        <title>Hydrolytic Capabilities as a Key to Environmental Success: Chitinolytic and Cellulolytic Acidobacteria From Acidic Sub-arctic Soils and Boreal Peatlands.</title>
        <authorList>
            <person name="Belova S.E."/>
            <person name="Ravin N.V."/>
            <person name="Pankratov T.A."/>
            <person name="Rakitin A.L."/>
            <person name="Ivanova A.A."/>
            <person name="Beletsky A.V."/>
            <person name="Mardanov A.V."/>
            <person name="Sinninghe Damste J.S."/>
            <person name="Dedysh S.N."/>
        </authorList>
    </citation>
    <scope>NUCLEOTIDE SEQUENCE [LARGE SCALE GENOMIC DNA]</scope>
    <source>
        <strain evidence="2 3">SBC82</strain>
    </source>
</reference>
<dbReference type="AlphaFoldDB" id="A0A2Z5G1T4"/>
<accession>A0A2Z5G1T4</accession>
<dbReference type="KEGG" id="abas:ACPOL_3759"/>
<dbReference type="InterPro" id="IPR057708">
    <property type="entry name" value="DUF7948"/>
</dbReference>
<evidence type="ECO:0000259" key="1">
    <source>
        <dbReference type="Pfam" id="PF25778"/>
    </source>
</evidence>
<dbReference type="Pfam" id="PF25778">
    <property type="entry name" value="DUF7948"/>
    <property type="match status" value="1"/>
</dbReference>
<organism evidence="2 3">
    <name type="scientific">Acidisarcina polymorpha</name>
    <dbReference type="NCBI Taxonomy" id="2211140"/>
    <lineage>
        <taxon>Bacteria</taxon>
        <taxon>Pseudomonadati</taxon>
        <taxon>Acidobacteriota</taxon>
        <taxon>Terriglobia</taxon>
        <taxon>Terriglobales</taxon>
        <taxon>Acidobacteriaceae</taxon>
        <taxon>Acidisarcina</taxon>
    </lineage>
</organism>
<dbReference type="EMBL" id="CP030840">
    <property type="protein sequence ID" value="AXC13038.1"/>
    <property type="molecule type" value="Genomic_DNA"/>
</dbReference>
<proteinExistence type="predicted"/>
<evidence type="ECO:0000313" key="2">
    <source>
        <dbReference type="EMBL" id="AXC13038.1"/>
    </source>
</evidence>
<feature type="domain" description="DUF7948" evidence="1">
    <location>
        <begin position="2"/>
        <end position="92"/>
    </location>
</feature>
<dbReference type="OrthoDB" id="9926781at2"/>